<evidence type="ECO:0000256" key="6">
    <source>
        <dbReference type="ARBA" id="ARBA00023277"/>
    </source>
</evidence>
<keyword evidence="4 9" id="KW-0378">Hydrolase</keyword>
<dbReference type="EMBL" id="BSBI01000012">
    <property type="protein sequence ID" value="GLF97822.1"/>
    <property type="molecule type" value="Genomic_DNA"/>
</dbReference>
<evidence type="ECO:0000256" key="4">
    <source>
        <dbReference type="ARBA" id="ARBA00022801"/>
    </source>
</evidence>
<dbReference type="NCBIfam" id="TIGR03356">
    <property type="entry name" value="BGL"/>
    <property type="match status" value="1"/>
</dbReference>
<feature type="region of interest" description="Disordered" evidence="10">
    <location>
        <begin position="1"/>
        <end position="26"/>
    </location>
</feature>
<keyword evidence="7 9" id="KW-0326">Glycosidase</keyword>
<evidence type="ECO:0000256" key="3">
    <source>
        <dbReference type="ARBA" id="ARBA00012744"/>
    </source>
</evidence>
<evidence type="ECO:0000256" key="9">
    <source>
        <dbReference type="RuleBase" id="RU361175"/>
    </source>
</evidence>
<name>A0ABQ5P5K0_9ACTN</name>
<keyword evidence="12" id="KW-1185">Reference proteome</keyword>
<comment type="catalytic activity">
    <reaction evidence="1 9">
        <text>Hydrolysis of terminal, non-reducing beta-D-glucosyl residues with release of beta-D-glucose.</text>
        <dbReference type="EC" id="3.2.1.21"/>
    </reaction>
</comment>
<evidence type="ECO:0000313" key="11">
    <source>
        <dbReference type="EMBL" id="GLF97822.1"/>
    </source>
</evidence>
<comment type="caution">
    <text evidence="11">The sequence shown here is derived from an EMBL/GenBank/DDBJ whole genome shotgun (WGS) entry which is preliminary data.</text>
</comment>
<dbReference type="PANTHER" id="PTHR10353">
    <property type="entry name" value="GLYCOSYL HYDROLASE"/>
    <property type="match status" value="1"/>
</dbReference>
<evidence type="ECO:0000256" key="8">
    <source>
        <dbReference type="ARBA" id="ARBA00023326"/>
    </source>
</evidence>
<accession>A0ABQ5P5K0</accession>
<proteinExistence type="inferred from homology"/>
<dbReference type="SUPFAM" id="SSF51445">
    <property type="entry name" value="(Trans)glycosidases"/>
    <property type="match status" value="1"/>
</dbReference>
<dbReference type="EC" id="3.2.1.21" evidence="3 9"/>
<keyword evidence="8" id="KW-0624">Polysaccharide degradation</keyword>
<comment type="similarity">
    <text evidence="2 9">Belongs to the glycosyl hydrolase 1 family.</text>
</comment>
<dbReference type="InterPro" id="IPR017853">
    <property type="entry name" value="GH"/>
</dbReference>
<dbReference type="InterPro" id="IPR001360">
    <property type="entry name" value="Glyco_hydro_1"/>
</dbReference>
<evidence type="ECO:0000256" key="2">
    <source>
        <dbReference type="ARBA" id="ARBA00010838"/>
    </source>
</evidence>
<keyword evidence="6" id="KW-0119">Carbohydrate metabolism</keyword>
<dbReference type="PRINTS" id="PR00131">
    <property type="entry name" value="GLHYDRLASE1"/>
</dbReference>
<organism evidence="11 12">
    <name type="scientific">Streptomyces yaizuensis</name>
    <dbReference type="NCBI Taxonomy" id="2989713"/>
    <lineage>
        <taxon>Bacteria</taxon>
        <taxon>Bacillati</taxon>
        <taxon>Actinomycetota</taxon>
        <taxon>Actinomycetes</taxon>
        <taxon>Kitasatosporales</taxon>
        <taxon>Streptomycetaceae</taxon>
        <taxon>Streptomyces</taxon>
    </lineage>
</organism>
<evidence type="ECO:0000256" key="1">
    <source>
        <dbReference type="ARBA" id="ARBA00000448"/>
    </source>
</evidence>
<keyword evidence="5" id="KW-0136">Cellulose degradation</keyword>
<dbReference type="PROSITE" id="PS00653">
    <property type="entry name" value="GLYCOSYL_HYDROL_F1_2"/>
    <property type="match status" value="1"/>
</dbReference>
<dbReference type="InterPro" id="IPR033132">
    <property type="entry name" value="GH_1_N_CS"/>
</dbReference>
<feature type="compositionally biased region" description="Pro residues" evidence="10">
    <location>
        <begin position="1"/>
        <end position="11"/>
    </location>
</feature>
<evidence type="ECO:0000313" key="12">
    <source>
        <dbReference type="Proteomes" id="UP001291653"/>
    </source>
</evidence>
<dbReference type="Pfam" id="PF00232">
    <property type="entry name" value="Glyco_hydro_1"/>
    <property type="match status" value="1"/>
</dbReference>
<protein>
    <recommendedName>
        <fullName evidence="3 9">Beta-glucosidase</fullName>
        <ecNumber evidence="3 9">3.2.1.21</ecNumber>
    </recommendedName>
</protein>
<dbReference type="RefSeq" id="WP_323449809.1">
    <property type="nucleotide sequence ID" value="NZ_BSBI01000012.1"/>
</dbReference>
<dbReference type="PANTHER" id="PTHR10353:SF36">
    <property type="entry name" value="LP05116P"/>
    <property type="match status" value="1"/>
</dbReference>
<dbReference type="InterPro" id="IPR017736">
    <property type="entry name" value="Glyco_hydro_1_beta-glucosidase"/>
</dbReference>
<gene>
    <name evidence="11" type="ORF">SYYSPA8_26015</name>
</gene>
<evidence type="ECO:0000256" key="5">
    <source>
        <dbReference type="ARBA" id="ARBA00023001"/>
    </source>
</evidence>
<dbReference type="Proteomes" id="UP001291653">
    <property type="component" value="Unassembled WGS sequence"/>
</dbReference>
<evidence type="ECO:0000256" key="10">
    <source>
        <dbReference type="SAM" id="MobiDB-lite"/>
    </source>
</evidence>
<reference evidence="11 12" key="1">
    <citation type="submission" date="2022-10" db="EMBL/GenBank/DDBJ databases">
        <title>Draft genome sequence of Streptomyces sp. YSPA8.</title>
        <authorList>
            <person name="Moriuchi R."/>
            <person name="Dohra H."/>
            <person name="Yamamura H."/>
            <person name="Kodani S."/>
        </authorList>
    </citation>
    <scope>NUCLEOTIDE SEQUENCE [LARGE SCALE GENOMIC DNA]</scope>
    <source>
        <strain evidence="11 12">YSPA8</strain>
    </source>
</reference>
<sequence length="470" mass="50354">MPTPPEQPAPEQPATGPQASPLPVFPPGFRWGTAASAFQTEGAARTAGKGPSGWDDFAARGRIKDGADAARGTGFHDRYREDVALLAGLGADAFRFSVSWPRVVPGGTGPVNPAGLAFYDRLVDELLARGVAPAPTLYHWDTPLELDRAGGWLARDTAFRFADYTAAVADRLADRVPMWITINEPAEVTLLGYALGEHAPGHRLLFDALPAAHHQLLAHGLAVGALRAAGAREIGIACSHSPVRTAGGGPADDAAAGLYDTLTNRMFADPVLTGRYPDDDLAALLPGPVADDLAVISTPVDWYGVNYYHPMTVAAPGAGDADGFGGIELPEDIPFALRRTPSADRTDFGWPVVPDGLHELLTGLRARYGDRLPPLWITENGCSCAPLDDQARIAFLDAHLRALHRAVADGVDVRGYFTWSLTDNIEWVEGASQRFGLVHVDYATLERTPRASYAWYRDTIAAQRAHHRTG</sequence>
<dbReference type="Gene3D" id="3.20.20.80">
    <property type="entry name" value="Glycosidases"/>
    <property type="match status" value="1"/>
</dbReference>
<evidence type="ECO:0000256" key="7">
    <source>
        <dbReference type="ARBA" id="ARBA00023295"/>
    </source>
</evidence>